<dbReference type="Gene3D" id="1.10.260.40">
    <property type="entry name" value="lambda repressor-like DNA-binding domains"/>
    <property type="match status" value="1"/>
</dbReference>
<dbReference type="Pfam" id="PF19054">
    <property type="entry name" value="DUF5753"/>
    <property type="match status" value="1"/>
</dbReference>
<dbReference type="InterPro" id="IPR001387">
    <property type="entry name" value="Cro/C1-type_HTH"/>
</dbReference>
<evidence type="ECO:0000259" key="1">
    <source>
        <dbReference type="PROSITE" id="PS50943"/>
    </source>
</evidence>
<evidence type="ECO:0000313" key="3">
    <source>
        <dbReference type="Proteomes" id="UP000199165"/>
    </source>
</evidence>
<proteinExistence type="predicted"/>
<protein>
    <submittedName>
        <fullName evidence="2">Helix-turn-helix</fullName>
    </submittedName>
</protein>
<sequence length="283" mass="31874">MAGVRDGHTPKARLLGAELRELREQADMTVRDLAKLLEVSQGTVSRYERGERSPKPEYVARVAGTLGVTGSRYDELVEFATTATTPNMIVDGSKGLHRHLIELSEFDRTAERVLHVAPMLIPGPMQTRSYAREMMISLPPDEQDVRVELRMARAAALNTPCQVEVILAERALREPFGSDPLMAEQVRHVLDLSRQENIKVRVLPSKLRRWTLAHDGAFVFYEFAKADPIVHLEHFRGPAFLYDVQDVKAYREETDTLMKAAMSQEESAELMVSIADQFEGSSQ</sequence>
<gene>
    <name evidence="2" type="ORF">SAMN04487904_11741</name>
</gene>
<dbReference type="STRING" id="995060.SAMN04487904_11741"/>
<dbReference type="Proteomes" id="UP000199165">
    <property type="component" value="Unassembled WGS sequence"/>
</dbReference>
<dbReference type="EMBL" id="FPAT01000017">
    <property type="protein sequence ID" value="SFT97466.1"/>
    <property type="molecule type" value="Genomic_DNA"/>
</dbReference>
<name>A0A1I7CDI5_9ACTN</name>
<keyword evidence="3" id="KW-1185">Reference proteome</keyword>
<dbReference type="InterPro" id="IPR010982">
    <property type="entry name" value="Lambda_DNA-bd_dom_sf"/>
</dbReference>
<feature type="domain" description="HTH cro/C1-type" evidence="1">
    <location>
        <begin position="19"/>
        <end position="76"/>
    </location>
</feature>
<dbReference type="AlphaFoldDB" id="A0A1I7CDI5"/>
<organism evidence="2 3">
    <name type="scientific">Actinopolyspora righensis</name>
    <dbReference type="NCBI Taxonomy" id="995060"/>
    <lineage>
        <taxon>Bacteria</taxon>
        <taxon>Bacillati</taxon>
        <taxon>Actinomycetota</taxon>
        <taxon>Actinomycetes</taxon>
        <taxon>Actinopolysporales</taxon>
        <taxon>Actinopolysporaceae</taxon>
        <taxon>Actinopolyspora</taxon>
        <taxon>Actinopolyspora alba group</taxon>
    </lineage>
</organism>
<accession>A0A1I7CDI5</accession>
<dbReference type="InterPro" id="IPR043917">
    <property type="entry name" value="DUF5753"/>
</dbReference>
<dbReference type="PROSITE" id="PS50943">
    <property type="entry name" value="HTH_CROC1"/>
    <property type="match status" value="1"/>
</dbReference>
<dbReference type="SMART" id="SM00530">
    <property type="entry name" value="HTH_XRE"/>
    <property type="match status" value="1"/>
</dbReference>
<dbReference type="GO" id="GO:0003677">
    <property type="term" value="F:DNA binding"/>
    <property type="evidence" value="ECO:0007669"/>
    <property type="project" value="InterPro"/>
</dbReference>
<dbReference type="SUPFAM" id="SSF47413">
    <property type="entry name" value="lambda repressor-like DNA-binding domains"/>
    <property type="match status" value="1"/>
</dbReference>
<dbReference type="RefSeq" id="WP_092981639.1">
    <property type="nucleotide sequence ID" value="NZ_FPAT01000017.1"/>
</dbReference>
<dbReference type="Pfam" id="PF13560">
    <property type="entry name" value="HTH_31"/>
    <property type="match status" value="1"/>
</dbReference>
<reference evidence="3" key="1">
    <citation type="submission" date="2016-10" db="EMBL/GenBank/DDBJ databases">
        <authorList>
            <person name="Varghese N."/>
            <person name="Submissions S."/>
        </authorList>
    </citation>
    <scope>NUCLEOTIDE SEQUENCE [LARGE SCALE GENOMIC DNA]</scope>
    <source>
        <strain evidence="3">DSM 45501</strain>
    </source>
</reference>
<dbReference type="CDD" id="cd00093">
    <property type="entry name" value="HTH_XRE"/>
    <property type="match status" value="1"/>
</dbReference>
<evidence type="ECO:0000313" key="2">
    <source>
        <dbReference type="EMBL" id="SFT97466.1"/>
    </source>
</evidence>